<dbReference type="HOGENOM" id="CLU_708041_0_0_1"/>
<accession>A0A0C3GG76</accession>
<dbReference type="Proteomes" id="UP000054321">
    <property type="component" value="Unassembled WGS sequence"/>
</dbReference>
<proteinExistence type="predicted"/>
<organism evidence="2 3">
    <name type="scientific">Oidiodendron maius (strain Zn)</name>
    <dbReference type="NCBI Taxonomy" id="913774"/>
    <lineage>
        <taxon>Eukaryota</taxon>
        <taxon>Fungi</taxon>
        <taxon>Dikarya</taxon>
        <taxon>Ascomycota</taxon>
        <taxon>Pezizomycotina</taxon>
        <taxon>Leotiomycetes</taxon>
        <taxon>Leotiomycetes incertae sedis</taxon>
        <taxon>Myxotrichaceae</taxon>
        <taxon>Oidiodendron</taxon>
    </lineage>
</organism>
<dbReference type="OrthoDB" id="2440450at2759"/>
<reference evidence="2 3" key="1">
    <citation type="submission" date="2014-04" db="EMBL/GenBank/DDBJ databases">
        <authorList>
            <consortium name="DOE Joint Genome Institute"/>
            <person name="Kuo A."/>
            <person name="Martino E."/>
            <person name="Perotto S."/>
            <person name="Kohler A."/>
            <person name="Nagy L.G."/>
            <person name="Floudas D."/>
            <person name="Copeland A."/>
            <person name="Barry K.W."/>
            <person name="Cichocki N."/>
            <person name="Veneault-Fourrey C."/>
            <person name="LaButti K."/>
            <person name="Lindquist E.A."/>
            <person name="Lipzen A."/>
            <person name="Lundell T."/>
            <person name="Morin E."/>
            <person name="Murat C."/>
            <person name="Sun H."/>
            <person name="Tunlid A."/>
            <person name="Henrissat B."/>
            <person name="Grigoriev I.V."/>
            <person name="Hibbett D.S."/>
            <person name="Martin F."/>
            <person name="Nordberg H.P."/>
            <person name="Cantor M.N."/>
            <person name="Hua S.X."/>
        </authorList>
    </citation>
    <scope>NUCLEOTIDE SEQUENCE [LARGE SCALE GENOMIC DNA]</scope>
    <source>
        <strain evidence="2 3">Zn</strain>
    </source>
</reference>
<evidence type="ECO:0000313" key="3">
    <source>
        <dbReference type="Proteomes" id="UP000054321"/>
    </source>
</evidence>
<evidence type="ECO:0000313" key="2">
    <source>
        <dbReference type="EMBL" id="KIM95145.1"/>
    </source>
</evidence>
<sequence>MDREASPLLVLPWATPSETSPSKPIPELSATTLTPAEEIRVDTLEKTIENVLPTTEEALDAEDDVESIDENDKLIIENGVRDEEALEEHGFDPIWTSWGGYPGKIPDEISEYLDERGKRRYEIVGSNRSIFWLNGYMDIVEAIDDPACAIEDEFPEAVPCLRVKHSKAKEKTVTAMIIGLRGVVDTDTDNVWFRGLDLTALGYSLTFFLPVIKTSNFDNEFGPGIYASSNIDYAADYAMPNGAIMVFKNPDLRELTVWKLEPSEWNTLTATWLNIPLSNLSMPEQHSKADVIIGSITKDRSEARKRKAFPKPGEITQMACVSYEGCKRLAASLAAIVYITPFLPCFSVKYPNMANSPCIFIIAMTPFVAGIQITQAQKNPRIRIFSGLHI</sequence>
<protein>
    <submittedName>
        <fullName evidence="2">Uncharacterized protein</fullName>
    </submittedName>
</protein>
<reference evidence="3" key="2">
    <citation type="submission" date="2015-01" db="EMBL/GenBank/DDBJ databases">
        <title>Evolutionary Origins and Diversification of the Mycorrhizal Mutualists.</title>
        <authorList>
            <consortium name="DOE Joint Genome Institute"/>
            <consortium name="Mycorrhizal Genomics Consortium"/>
            <person name="Kohler A."/>
            <person name="Kuo A."/>
            <person name="Nagy L.G."/>
            <person name="Floudas D."/>
            <person name="Copeland A."/>
            <person name="Barry K.W."/>
            <person name="Cichocki N."/>
            <person name="Veneault-Fourrey C."/>
            <person name="LaButti K."/>
            <person name="Lindquist E.A."/>
            <person name="Lipzen A."/>
            <person name="Lundell T."/>
            <person name="Morin E."/>
            <person name="Murat C."/>
            <person name="Riley R."/>
            <person name="Ohm R."/>
            <person name="Sun H."/>
            <person name="Tunlid A."/>
            <person name="Henrissat B."/>
            <person name="Grigoriev I.V."/>
            <person name="Hibbett D.S."/>
            <person name="Martin F."/>
        </authorList>
    </citation>
    <scope>NUCLEOTIDE SEQUENCE [LARGE SCALE GENOMIC DNA]</scope>
    <source>
        <strain evidence="3">Zn</strain>
    </source>
</reference>
<evidence type="ECO:0000256" key="1">
    <source>
        <dbReference type="SAM" id="MobiDB-lite"/>
    </source>
</evidence>
<dbReference type="AlphaFoldDB" id="A0A0C3GG76"/>
<name>A0A0C3GG76_OIDMZ</name>
<keyword evidence="3" id="KW-1185">Reference proteome</keyword>
<feature type="region of interest" description="Disordered" evidence="1">
    <location>
        <begin position="1"/>
        <end position="28"/>
    </location>
</feature>
<dbReference type="STRING" id="913774.A0A0C3GG76"/>
<gene>
    <name evidence="2" type="ORF">OIDMADRAFT_34551</name>
</gene>
<dbReference type="InParanoid" id="A0A0C3GG76"/>
<dbReference type="EMBL" id="KN832888">
    <property type="protein sequence ID" value="KIM95145.1"/>
    <property type="molecule type" value="Genomic_DNA"/>
</dbReference>